<gene>
    <name evidence="2" type="ORF">E6C64_04495</name>
</gene>
<protein>
    <submittedName>
        <fullName evidence="2">CinA family protein</fullName>
    </submittedName>
</protein>
<evidence type="ECO:0000313" key="3">
    <source>
        <dbReference type="Proteomes" id="UP000309133"/>
    </source>
</evidence>
<dbReference type="EMBL" id="SSSM01000002">
    <property type="protein sequence ID" value="THG32290.1"/>
    <property type="molecule type" value="Genomic_DNA"/>
</dbReference>
<proteinExistence type="predicted"/>
<keyword evidence="3" id="KW-1185">Reference proteome</keyword>
<evidence type="ECO:0000259" key="1">
    <source>
        <dbReference type="Pfam" id="PF02464"/>
    </source>
</evidence>
<evidence type="ECO:0000313" key="2">
    <source>
        <dbReference type="EMBL" id="THG32290.1"/>
    </source>
</evidence>
<dbReference type="RefSeq" id="WP_136426455.1">
    <property type="nucleotide sequence ID" value="NZ_SSSM01000002.1"/>
</dbReference>
<dbReference type="Proteomes" id="UP000309133">
    <property type="component" value="Unassembled WGS sequence"/>
</dbReference>
<dbReference type="Gene3D" id="3.90.950.20">
    <property type="entry name" value="CinA-like"/>
    <property type="match status" value="1"/>
</dbReference>
<dbReference type="InterPro" id="IPR036653">
    <property type="entry name" value="CinA-like_C"/>
</dbReference>
<dbReference type="AlphaFoldDB" id="A0A4S4FNZ9"/>
<reference evidence="2 3" key="1">
    <citation type="submission" date="2019-04" db="EMBL/GenBank/DDBJ databases">
        <authorList>
            <person name="Jiang L."/>
        </authorList>
    </citation>
    <scope>NUCLEOTIDE SEQUENCE [LARGE SCALE GENOMIC DNA]</scope>
    <source>
        <strain evidence="2 3">YIM 131853</strain>
    </source>
</reference>
<dbReference type="OrthoDB" id="1253990at2"/>
<sequence length="187" mass="19150">MSDGAIGSGSDARTGGRAADIVRAMQERGLSIATAESLTGGLVASALVDVPGASAVLRGGLIAYATDLKHDLLRVDESLLAEHGAVHPDVAVEMAAGVRELCGSDYGVATTGVAGPEPQDGHAVGEVYVAVVTSTGSEVRGLFLAGDRGHVRVRTVEAALELVWERLSERALVDALDLPVPTQVESE</sequence>
<organism evidence="2 3">
    <name type="scientific">Naasia lichenicola</name>
    <dbReference type="NCBI Taxonomy" id="2565933"/>
    <lineage>
        <taxon>Bacteria</taxon>
        <taxon>Bacillati</taxon>
        <taxon>Actinomycetota</taxon>
        <taxon>Actinomycetes</taxon>
        <taxon>Micrococcales</taxon>
        <taxon>Microbacteriaceae</taxon>
        <taxon>Naasia</taxon>
    </lineage>
</organism>
<dbReference type="SUPFAM" id="SSF142433">
    <property type="entry name" value="CinA-like"/>
    <property type="match status" value="1"/>
</dbReference>
<feature type="domain" description="CinA C-terminal" evidence="1">
    <location>
        <begin position="18"/>
        <end position="165"/>
    </location>
</feature>
<accession>A0A4S4FNZ9</accession>
<comment type="caution">
    <text evidence="2">The sequence shown here is derived from an EMBL/GenBank/DDBJ whole genome shotgun (WGS) entry which is preliminary data.</text>
</comment>
<dbReference type="NCBIfam" id="TIGR00199">
    <property type="entry name" value="PncC_domain"/>
    <property type="match status" value="1"/>
</dbReference>
<name>A0A4S4FNZ9_9MICO</name>
<dbReference type="InterPro" id="IPR008136">
    <property type="entry name" value="CinA_C"/>
</dbReference>
<dbReference type="Pfam" id="PF02464">
    <property type="entry name" value="CinA"/>
    <property type="match status" value="1"/>
</dbReference>